<name>A0A222MYU1_9BACT</name>
<accession>A0A222MYU1</accession>
<sequence length="146" mass="17160">MNEFLFEKADFKKVMKKHCYEVLQLLISKSEHFQIVCDTRFVSYEPKLPDSYIDSSLSYIMFYISDYSVESVNLNDKLMSFYAGFGPDNFTTCVTVKLEALHKIQIQRDIVFINPSYYHNEEAEDPLKSSIEMLLKNAKNRDLIKK</sequence>
<dbReference type="AlphaFoldDB" id="A0A222MYU1"/>
<proteinExistence type="predicted"/>
<dbReference type="KEGG" id="cavi:CAV_1070"/>
<organism evidence="1 2">
    <name type="scientific">Campylobacter avium LMG 24591</name>
    <dbReference type="NCBI Taxonomy" id="522484"/>
    <lineage>
        <taxon>Bacteria</taxon>
        <taxon>Pseudomonadati</taxon>
        <taxon>Campylobacterota</taxon>
        <taxon>Epsilonproteobacteria</taxon>
        <taxon>Campylobacterales</taxon>
        <taxon>Campylobacteraceae</taxon>
        <taxon>Campylobacter</taxon>
    </lineage>
</organism>
<gene>
    <name evidence="1" type="ORF">CAV_1070</name>
</gene>
<protein>
    <submittedName>
        <fullName evidence="1">Uncharacterized protein</fullName>
    </submittedName>
</protein>
<keyword evidence="2" id="KW-1185">Reference proteome</keyword>
<dbReference type="Proteomes" id="UP000201169">
    <property type="component" value="Chromosome"/>
</dbReference>
<evidence type="ECO:0000313" key="2">
    <source>
        <dbReference type="Proteomes" id="UP000201169"/>
    </source>
</evidence>
<dbReference type="EMBL" id="CP022347">
    <property type="protein sequence ID" value="ASQ30722.1"/>
    <property type="molecule type" value="Genomic_DNA"/>
</dbReference>
<dbReference type="OrthoDB" id="5333999at2"/>
<evidence type="ECO:0000313" key="1">
    <source>
        <dbReference type="EMBL" id="ASQ30722.1"/>
    </source>
</evidence>
<dbReference type="RefSeq" id="WP_094325475.1">
    <property type="nucleotide sequence ID" value="NZ_CP022347.1"/>
</dbReference>
<reference evidence="1 2" key="1">
    <citation type="submission" date="2017-07" db="EMBL/GenBank/DDBJ databases">
        <title>Analysis of two Campylobacter avium genomes and identification of a novel hippuricase gene.</title>
        <authorList>
            <person name="Miller W.G."/>
            <person name="Chapman M.H."/>
            <person name="Yee E."/>
            <person name="Revez J."/>
            <person name="Bono J.L."/>
            <person name="Rossi M."/>
        </authorList>
    </citation>
    <scope>NUCLEOTIDE SEQUENCE [LARGE SCALE GENOMIC DNA]</scope>
    <source>
        <strain evidence="1 2">LMG 24591</strain>
    </source>
</reference>